<dbReference type="Gene3D" id="2.60.40.4070">
    <property type="match status" value="1"/>
</dbReference>
<dbReference type="InterPro" id="IPR025965">
    <property type="entry name" value="FlgD/Vpr_Ig-like"/>
</dbReference>
<organism evidence="2 3">
    <name type="scientific">Candidatus Raymondbacteria bacterium RIFOXYD12_FULL_49_13</name>
    <dbReference type="NCBI Taxonomy" id="1817890"/>
    <lineage>
        <taxon>Bacteria</taxon>
        <taxon>Raymondiibacteriota</taxon>
    </lineage>
</organism>
<name>A0A1F7F0J1_UNCRA</name>
<accession>A0A1F7F0J1</accession>
<feature type="domain" description="FlgD/Vpr Ig-like" evidence="1">
    <location>
        <begin position="694"/>
        <end position="759"/>
    </location>
</feature>
<dbReference type="Proteomes" id="UP000179243">
    <property type="component" value="Unassembled WGS sequence"/>
</dbReference>
<comment type="caution">
    <text evidence="2">The sequence shown here is derived from an EMBL/GenBank/DDBJ whole genome shotgun (WGS) entry which is preliminary data.</text>
</comment>
<proteinExistence type="predicted"/>
<dbReference type="EMBL" id="MFYX01000155">
    <property type="protein sequence ID" value="OGK00057.1"/>
    <property type="molecule type" value="Genomic_DNA"/>
</dbReference>
<gene>
    <name evidence="2" type="ORF">A2519_22275</name>
</gene>
<dbReference type="Pfam" id="PF13860">
    <property type="entry name" value="FlgD_ig"/>
    <property type="match status" value="1"/>
</dbReference>
<evidence type="ECO:0000259" key="1">
    <source>
        <dbReference type="Pfam" id="PF13860"/>
    </source>
</evidence>
<evidence type="ECO:0000313" key="2">
    <source>
        <dbReference type="EMBL" id="OGK00057.1"/>
    </source>
</evidence>
<protein>
    <recommendedName>
        <fullName evidence="1">FlgD/Vpr Ig-like domain-containing protein</fullName>
    </recommendedName>
</protein>
<evidence type="ECO:0000313" key="3">
    <source>
        <dbReference type="Proteomes" id="UP000179243"/>
    </source>
</evidence>
<dbReference type="AlphaFoldDB" id="A0A1F7F0J1"/>
<reference evidence="2 3" key="1">
    <citation type="journal article" date="2016" name="Nat. Commun.">
        <title>Thousands of microbial genomes shed light on interconnected biogeochemical processes in an aquifer system.</title>
        <authorList>
            <person name="Anantharaman K."/>
            <person name="Brown C.T."/>
            <person name="Hug L.A."/>
            <person name="Sharon I."/>
            <person name="Castelle C.J."/>
            <person name="Probst A.J."/>
            <person name="Thomas B.C."/>
            <person name="Singh A."/>
            <person name="Wilkins M.J."/>
            <person name="Karaoz U."/>
            <person name="Brodie E.L."/>
            <person name="Williams K.H."/>
            <person name="Hubbard S.S."/>
            <person name="Banfield J.F."/>
        </authorList>
    </citation>
    <scope>NUCLEOTIDE SEQUENCE [LARGE SCALE GENOMIC DNA]</scope>
</reference>
<sequence length="772" mass="85519">MKRCNAILTCAVIILVAIGAYARLRNPWILGDRDLNLWSCSKLTTTNENCAEFPAYNPADLDPFFKALHDTVCVGEMRDAAMFGEWGLSDQYARKNEYHSHDGQNYKEDPLNIGLNWTQVYDPIKYFNVFNYGYCMYYGTSSCNLYQMLGLEARQWSLSNGAHRVSDVYYNGGWHYFDWNEGGWGANTNGVTYGLDWATTHASTWDQVPVHSYYFWTLANMSNIKNYLAHPSYLFLGADHGGGADMSFSLRIGEKIERFFQPINNTYIHPNANPATYQNMQIWGNARMTYHPTLQAGYADYLDGIYEQSNATLVADGVDLANGSVTWAVRIPYPIYNSIITVTQNGGLTTQLSFDLGKTWTIYSGATQAQQRYDYLVKISGTGKITGFNIVTISSLSPGALPKIHAGSNTVRLKLYDNDETLTLLPDWRNSTGFNRFVIDANGFTYQGTDTWRNGGKTNGGGIGAYMTLELTGPTTGQIRSISGNFLAQRTNSTSFSAVASNTFDIKVGNSQGALVTTTTIPAHINTTVATMNACVANGEYGFGHWGHALNFERDSITNPGRLAYIQCYNRGQNASIRENELYMHYYVNHFPADYFNDIIIQHITNRTYVAQDTFNFSFSAEQLAASNGTLSYNINPSSVVPRDPNHSVTIEVPGGVLLTDLQQNPTVGIDKAASVASADLMLEQNNPNPFNPTTTISFALKGAEKRHVQIDVRTIKGELVKTLQYGALVGGSYSVTWDGTNSNGAQVASGIYVYTLSTGKEILSRKMILTR</sequence>